<evidence type="ECO:0000256" key="10">
    <source>
        <dbReference type="PROSITE-ProRule" id="PRU10141"/>
    </source>
</evidence>
<dbReference type="EC" id="2.7.11.1" evidence="2"/>
<keyword evidence="7 10" id="KW-0067">ATP-binding</keyword>
<evidence type="ECO:0000256" key="7">
    <source>
        <dbReference type="ARBA" id="ARBA00022840"/>
    </source>
</evidence>
<keyword evidence="11" id="KW-0812">Transmembrane</keyword>
<accession>A0A2S2P3H9</accession>
<dbReference type="AlphaFoldDB" id="A0A2S2P3H9"/>
<dbReference type="PROSITE" id="PS50011">
    <property type="entry name" value="PROTEIN_KINASE_DOM"/>
    <property type="match status" value="1"/>
</dbReference>
<proteinExistence type="inferred from homology"/>
<dbReference type="GO" id="GO:0005524">
    <property type="term" value="F:ATP binding"/>
    <property type="evidence" value="ECO:0007669"/>
    <property type="project" value="UniProtKB-UniRule"/>
</dbReference>
<evidence type="ECO:0000256" key="9">
    <source>
        <dbReference type="ARBA" id="ARBA00048679"/>
    </source>
</evidence>
<comment type="similarity">
    <text evidence="1">Belongs to the protein kinase superfamily. TKL Ser/Thr protein kinase family. Pelle subfamily.</text>
</comment>
<keyword evidence="6 14" id="KW-0418">Kinase</keyword>
<evidence type="ECO:0000313" key="14">
    <source>
        <dbReference type="EMBL" id="MBY24019.1"/>
    </source>
</evidence>
<feature type="transmembrane region" description="Helical" evidence="11">
    <location>
        <begin position="255"/>
        <end position="277"/>
    </location>
</feature>
<evidence type="ECO:0000256" key="11">
    <source>
        <dbReference type="SAM" id="Phobius"/>
    </source>
</evidence>
<dbReference type="SMART" id="SM00220">
    <property type="entry name" value="S_TKc"/>
    <property type="match status" value="1"/>
</dbReference>
<evidence type="ECO:0000256" key="2">
    <source>
        <dbReference type="ARBA" id="ARBA00012513"/>
    </source>
</evidence>
<organism evidence="14">
    <name type="scientific">Schizaphis graminum</name>
    <name type="common">Green bug aphid</name>
    <dbReference type="NCBI Taxonomy" id="13262"/>
    <lineage>
        <taxon>Eukaryota</taxon>
        <taxon>Metazoa</taxon>
        <taxon>Ecdysozoa</taxon>
        <taxon>Arthropoda</taxon>
        <taxon>Hexapoda</taxon>
        <taxon>Insecta</taxon>
        <taxon>Pterygota</taxon>
        <taxon>Neoptera</taxon>
        <taxon>Paraneoptera</taxon>
        <taxon>Hemiptera</taxon>
        <taxon>Sternorrhyncha</taxon>
        <taxon>Aphidomorpha</taxon>
        <taxon>Aphidoidea</taxon>
        <taxon>Aphididae</taxon>
        <taxon>Aphidini</taxon>
        <taxon>Schizaphis</taxon>
    </lineage>
</organism>
<evidence type="ECO:0000256" key="4">
    <source>
        <dbReference type="ARBA" id="ARBA00022679"/>
    </source>
</evidence>
<gene>
    <name evidence="14" type="primary">pll_0</name>
    <name evidence="14" type="ORF">g.39829</name>
</gene>
<feature type="domain" description="WSC" evidence="13">
    <location>
        <begin position="1"/>
        <end position="83"/>
    </location>
</feature>
<dbReference type="InterPro" id="IPR002889">
    <property type="entry name" value="WSC_carb-bd"/>
</dbReference>
<dbReference type="PROSITE" id="PS51212">
    <property type="entry name" value="WSC"/>
    <property type="match status" value="1"/>
</dbReference>
<dbReference type="Gene3D" id="1.10.510.10">
    <property type="entry name" value="Transferase(Phosphotransferase) domain 1"/>
    <property type="match status" value="1"/>
</dbReference>
<dbReference type="Pfam" id="PF00069">
    <property type="entry name" value="Pkinase"/>
    <property type="match status" value="1"/>
</dbReference>
<keyword evidence="3" id="KW-0723">Serine/threonine-protein kinase</keyword>
<dbReference type="InterPro" id="IPR032675">
    <property type="entry name" value="LRR_dom_sf"/>
</dbReference>
<sequence>MFKKNQTVEIPYVNTPNICSKHCDSAGYEYFQLSSRESCFCGNSHPADDGAVRIDDIKCSMQCSGDANKYCGGVFKIAAFRIGKVADRTYNCSTDCECYFFPKHNLSKIDCSKRNLSDPSTIIPDLKTTSSSVDLILKDNSIKVLPNLTSFHITSLDISNNSITTLDAELLPKSLKVLFADSNKLTTLNDNALRLMQSLDVIMLSNNPWTCECDLLKNLLKYKSKIGDLKKITCTSSTDPFTHMDELCEKWKINYFYLSITLGFVLFVCLLSVYFNLHRTAWLYMRNGQCNSCGLISMQHANNTAKDSEEETFMQRIQYDELVLATDNWNQNRVLGEGGFGVVYKGNWRHTDVAIKRLKAEGVAEKVVNMHTVGNELLQNPSKEIMYLNAVKHDNVLSMYGFCFHSTGSCLIYQFMANGSLEDRLQCKNGTKPLSWTTRGNIATGIARGIQFLHNVETPLIHGDIKSANILLDSNLEPRIGDFGLARTGPLEKINKSIGFDVSHVCGTRPYLPEDFCKNKKLSTKVDTYSFGVVMFEIATGLRAFNRYKNYKYLKDMVNKHDTSSIANIADKSAGPDPFHIFEVLIHLGKACVVDLAEKRPEMVVVYMNLQNYLSSKSDVNNVEANSEKYNKNTSNAQIQLKVGTYLQPIVIDQ</sequence>
<dbReference type="PROSITE" id="PS00107">
    <property type="entry name" value="PROTEIN_KINASE_ATP"/>
    <property type="match status" value="1"/>
</dbReference>
<dbReference type="SUPFAM" id="SSF56112">
    <property type="entry name" value="Protein kinase-like (PK-like)"/>
    <property type="match status" value="1"/>
</dbReference>
<evidence type="ECO:0000259" key="13">
    <source>
        <dbReference type="PROSITE" id="PS51212"/>
    </source>
</evidence>
<dbReference type="InterPro" id="IPR008271">
    <property type="entry name" value="Ser/Thr_kinase_AS"/>
</dbReference>
<feature type="domain" description="Protein kinase" evidence="12">
    <location>
        <begin position="329"/>
        <end position="614"/>
    </location>
</feature>
<evidence type="ECO:0000256" key="5">
    <source>
        <dbReference type="ARBA" id="ARBA00022741"/>
    </source>
</evidence>
<comment type="catalytic activity">
    <reaction evidence="9">
        <text>L-seryl-[protein] + ATP = O-phospho-L-seryl-[protein] + ADP + H(+)</text>
        <dbReference type="Rhea" id="RHEA:17989"/>
        <dbReference type="Rhea" id="RHEA-COMP:9863"/>
        <dbReference type="Rhea" id="RHEA-COMP:11604"/>
        <dbReference type="ChEBI" id="CHEBI:15378"/>
        <dbReference type="ChEBI" id="CHEBI:29999"/>
        <dbReference type="ChEBI" id="CHEBI:30616"/>
        <dbReference type="ChEBI" id="CHEBI:83421"/>
        <dbReference type="ChEBI" id="CHEBI:456216"/>
        <dbReference type="EC" id="2.7.11.1"/>
    </reaction>
</comment>
<dbReference type="EMBL" id="GGMR01011400">
    <property type="protein sequence ID" value="MBY24019.1"/>
    <property type="molecule type" value="Transcribed_RNA"/>
</dbReference>
<dbReference type="PANTHER" id="PTHR48006">
    <property type="entry name" value="LEUCINE-RICH REPEAT-CONTAINING PROTEIN DDB_G0281931-RELATED"/>
    <property type="match status" value="1"/>
</dbReference>
<dbReference type="InterPro" id="IPR011009">
    <property type="entry name" value="Kinase-like_dom_sf"/>
</dbReference>
<dbReference type="PANTHER" id="PTHR48006:SF102">
    <property type="entry name" value="LEUCINE-RICH REPEAT-CONTAINING PROTEIN DDB_G0281931-RELATED"/>
    <property type="match status" value="1"/>
</dbReference>
<dbReference type="FunFam" id="1.10.510.10:FF:000754">
    <property type="entry name" value="Interleukin-1 receptor-associated kinase"/>
    <property type="match status" value="1"/>
</dbReference>
<evidence type="ECO:0000256" key="1">
    <source>
        <dbReference type="ARBA" id="ARBA00008718"/>
    </source>
</evidence>
<evidence type="ECO:0000256" key="3">
    <source>
        <dbReference type="ARBA" id="ARBA00022527"/>
    </source>
</evidence>
<name>A0A2S2P3H9_SCHGA</name>
<keyword evidence="5 10" id="KW-0547">Nucleotide-binding</keyword>
<dbReference type="GO" id="GO:0004674">
    <property type="term" value="F:protein serine/threonine kinase activity"/>
    <property type="evidence" value="ECO:0007669"/>
    <property type="project" value="UniProtKB-KW"/>
</dbReference>
<protein>
    <recommendedName>
        <fullName evidence="2">non-specific serine/threonine protein kinase</fullName>
        <ecNumber evidence="2">2.7.11.1</ecNumber>
    </recommendedName>
</protein>
<keyword evidence="11" id="KW-1133">Transmembrane helix</keyword>
<comment type="catalytic activity">
    <reaction evidence="8">
        <text>L-threonyl-[protein] + ATP = O-phospho-L-threonyl-[protein] + ADP + H(+)</text>
        <dbReference type="Rhea" id="RHEA:46608"/>
        <dbReference type="Rhea" id="RHEA-COMP:11060"/>
        <dbReference type="Rhea" id="RHEA-COMP:11605"/>
        <dbReference type="ChEBI" id="CHEBI:15378"/>
        <dbReference type="ChEBI" id="CHEBI:30013"/>
        <dbReference type="ChEBI" id="CHEBI:30616"/>
        <dbReference type="ChEBI" id="CHEBI:61977"/>
        <dbReference type="ChEBI" id="CHEBI:456216"/>
        <dbReference type="EC" id="2.7.11.1"/>
    </reaction>
</comment>
<dbReference type="SUPFAM" id="SSF52075">
    <property type="entry name" value="Outer arm dynein light chain 1"/>
    <property type="match status" value="1"/>
</dbReference>
<evidence type="ECO:0000256" key="8">
    <source>
        <dbReference type="ARBA" id="ARBA00047899"/>
    </source>
</evidence>
<evidence type="ECO:0000256" key="6">
    <source>
        <dbReference type="ARBA" id="ARBA00022777"/>
    </source>
</evidence>
<dbReference type="Gene3D" id="3.80.10.10">
    <property type="entry name" value="Ribonuclease Inhibitor"/>
    <property type="match status" value="1"/>
</dbReference>
<dbReference type="Gene3D" id="3.30.200.20">
    <property type="entry name" value="Phosphorylase Kinase, domain 1"/>
    <property type="match status" value="1"/>
</dbReference>
<dbReference type="InterPro" id="IPR017441">
    <property type="entry name" value="Protein_kinase_ATP_BS"/>
</dbReference>
<reference evidence="14" key="1">
    <citation type="submission" date="2018-04" db="EMBL/GenBank/DDBJ databases">
        <title>Transcriptome of Schizaphis graminum biotype I.</title>
        <authorList>
            <person name="Scully E.D."/>
            <person name="Geib S.M."/>
            <person name="Palmer N.A."/>
            <person name="Koch K."/>
            <person name="Bradshaw J."/>
            <person name="Heng-Moss T."/>
            <person name="Sarath G."/>
        </authorList>
    </citation>
    <scope>NUCLEOTIDE SEQUENCE</scope>
</reference>
<keyword evidence="4" id="KW-0808">Transferase</keyword>
<dbReference type="InterPro" id="IPR000719">
    <property type="entry name" value="Prot_kinase_dom"/>
</dbReference>
<keyword evidence="11" id="KW-0472">Membrane</keyword>
<dbReference type="Pfam" id="PF01822">
    <property type="entry name" value="WSC"/>
    <property type="match status" value="1"/>
</dbReference>
<evidence type="ECO:0000259" key="12">
    <source>
        <dbReference type="PROSITE" id="PS50011"/>
    </source>
</evidence>
<dbReference type="PROSITE" id="PS00108">
    <property type="entry name" value="PROTEIN_KINASE_ST"/>
    <property type="match status" value="1"/>
</dbReference>
<feature type="binding site" evidence="10">
    <location>
        <position position="356"/>
    </location>
    <ligand>
        <name>ATP</name>
        <dbReference type="ChEBI" id="CHEBI:30616"/>
    </ligand>
</feature>
<dbReference type="InterPro" id="IPR051824">
    <property type="entry name" value="LRR_Rcpt-Like_S/T_Kinase"/>
</dbReference>